<dbReference type="Pfam" id="PF02746">
    <property type="entry name" value="MR_MLE_N"/>
    <property type="match status" value="1"/>
</dbReference>
<accession>A0A4R4RLN2</accession>
<dbReference type="EMBL" id="SMKL01000032">
    <property type="protein sequence ID" value="TDC50324.1"/>
    <property type="molecule type" value="Genomic_DNA"/>
</dbReference>
<organism evidence="5 6">
    <name type="scientific">Jiangella ureilytica</name>
    <dbReference type="NCBI Taxonomy" id="2530374"/>
    <lineage>
        <taxon>Bacteria</taxon>
        <taxon>Bacillati</taxon>
        <taxon>Actinomycetota</taxon>
        <taxon>Actinomycetes</taxon>
        <taxon>Jiangellales</taxon>
        <taxon>Jiangellaceae</taxon>
        <taxon>Jiangella</taxon>
    </lineage>
</organism>
<evidence type="ECO:0000256" key="2">
    <source>
        <dbReference type="ARBA" id="ARBA00022723"/>
    </source>
</evidence>
<dbReference type="InterPro" id="IPR013341">
    <property type="entry name" value="Mandelate_racemase_N_dom"/>
</dbReference>
<dbReference type="PANTHER" id="PTHR48073:SF2">
    <property type="entry name" value="O-SUCCINYLBENZOATE SYNTHASE"/>
    <property type="match status" value="1"/>
</dbReference>
<reference evidence="5 6" key="1">
    <citation type="submission" date="2019-02" db="EMBL/GenBank/DDBJ databases">
        <title>Draft genome sequences of novel Actinobacteria.</title>
        <authorList>
            <person name="Sahin N."/>
            <person name="Ay H."/>
            <person name="Saygin H."/>
        </authorList>
    </citation>
    <scope>NUCLEOTIDE SEQUENCE [LARGE SCALE GENOMIC DNA]</scope>
    <source>
        <strain evidence="5 6">KC603</strain>
    </source>
</reference>
<dbReference type="InterPro" id="IPR036849">
    <property type="entry name" value="Enolase-like_C_sf"/>
</dbReference>
<sequence length="378" mass="39398">MATSPATGGHRMKITSVTAVPIRAQRRTAMVATQGSIDVSEFGVVRVDTDEGLTGWGEIAMSWGRVGRALCRDVELTLGPAVSGLDPRDLPRCAAAMEQRLPLPTDGGHAARAAVEMALLDVAGKAAGLPAYQLLGGRARDSVPVAWPIPWGSAEATVAAAEEAVAAGFPTVKLKIGRPGRVDETVVAAVRAAVGADVAIKVDANMAYRSANQALAALRPLERHGLQLIEQPLPPRDLDELARLRDRLETPLLLDESCWELRDVGEIVRRGAGDVLNVYVTEMGGPAQAVKAFAAAEAAGLVGLLGSQCELGLATAACAHVGVVVSNLAYESDVVGPLRYVRDIVHEPPVIAGGVLVPPDRPGLGVEVDPEAVAAMRC</sequence>
<proteinExistence type="inferred from homology"/>
<dbReference type="Pfam" id="PF13378">
    <property type="entry name" value="MR_MLE_C"/>
    <property type="match status" value="1"/>
</dbReference>
<dbReference type="Proteomes" id="UP000295621">
    <property type="component" value="Unassembled WGS sequence"/>
</dbReference>
<feature type="domain" description="Mandelate racemase/muconate lactonizing enzyme C-terminal" evidence="4">
    <location>
        <begin position="154"/>
        <end position="251"/>
    </location>
</feature>
<evidence type="ECO:0000256" key="1">
    <source>
        <dbReference type="ARBA" id="ARBA00008031"/>
    </source>
</evidence>
<dbReference type="GO" id="GO:0016854">
    <property type="term" value="F:racemase and epimerase activity"/>
    <property type="evidence" value="ECO:0007669"/>
    <property type="project" value="UniProtKB-ARBA"/>
</dbReference>
<dbReference type="AlphaFoldDB" id="A0A4R4RLN2"/>
<evidence type="ECO:0000313" key="6">
    <source>
        <dbReference type="Proteomes" id="UP000295621"/>
    </source>
</evidence>
<gene>
    <name evidence="5" type="ORF">E1212_15625</name>
</gene>
<dbReference type="PANTHER" id="PTHR48073">
    <property type="entry name" value="O-SUCCINYLBENZOATE SYNTHASE-RELATED"/>
    <property type="match status" value="1"/>
</dbReference>
<name>A0A4R4RLN2_9ACTN</name>
<dbReference type="OrthoDB" id="9796450at2"/>
<keyword evidence="3" id="KW-0413">Isomerase</keyword>
<evidence type="ECO:0000259" key="4">
    <source>
        <dbReference type="SMART" id="SM00922"/>
    </source>
</evidence>
<dbReference type="SFLD" id="SFLDG00180">
    <property type="entry name" value="muconate_cycloisomerase"/>
    <property type="match status" value="1"/>
</dbReference>
<dbReference type="InterPro" id="IPR013342">
    <property type="entry name" value="Mandelate_racemase_C"/>
</dbReference>
<dbReference type="InterPro" id="IPR029017">
    <property type="entry name" value="Enolase-like_N"/>
</dbReference>
<dbReference type="Gene3D" id="3.20.20.120">
    <property type="entry name" value="Enolase-like C-terminal domain"/>
    <property type="match status" value="1"/>
</dbReference>
<evidence type="ECO:0000256" key="3">
    <source>
        <dbReference type="ARBA" id="ARBA00023235"/>
    </source>
</evidence>
<dbReference type="InterPro" id="IPR029065">
    <property type="entry name" value="Enolase_C-like"/>
</dbReference>
<evidence type="ECO:0000313" key="5">
    <source>
        <dbReference type="EMBL" id="TDC50324.1"/>
    </source>
</evidence>
<keyword evidence="6" id="KW-1185">Reference proteome</keyword>
<protein>
    <submittedName>
        <fullName evidence="5">Dipeptide epimerase</fullName>
    </submittedName>
</protein>
<comment type="similarity">
    <text evidence="1">Belongs to the mandelate racemase/muconate lactonizing enzyme family.</text>
</comment>
<dbReference type="SMART" id="SM00922">
    <property type="entry name" value="MR_MLE"/>
    <property type="match status" value="1"/>
</dbReference>
<dbReference type="Gene3D" id="3.30.390.10">
    <property type="entry name" value="Enolase-like, N-terminal domain"/>
    <property type="match status" value="1"/>
</dbReference>
<dbReference type="SFLD" id="SFLDS00001">
    <property type="entry name" value="Enolase"/>
    <property type="match status" value="1"/>
</dbReference>
<dbReference type="SUPFAM" id="SSF51604">
    <property type="entry name" value="Enolase C-terminal domain-like"/>
    <property type="match status" value="1"/>
</dbReference>
<keyword evidence="2" id="KW-0479">Metal-binding</keyword>
<dbReference type="SUPFAM" id="SSF54826">
    <property type="entry name" value="Enolase N-terminal domain-like"/>
    <property type="match status" value="1"/>
</dbReference>
<dbReference type="GO" id="GO:0046872">
    <property type="term" value="F:metal ion binding"/>
    <property type="evidence" value="ECO:0007669"/>
    <property type="project" value="UniProtKB-KW"/>
</dbReference>
<comment type="caution">
    <text evidence="5">The sequence shown here is derived from an EMBL/GenBank/DDBJ whole genome shotgun (WGS) entry which is preliminary data.</text>
</comment>